<dbReference type="FunFam" id="1.20.58.1040:FF:000001">
    <property type="entry name" value="Glucan endo-1,3-beta-glucosidase 4"/>
    <property type="match status" value="1"/>
</dbReference>
<evidence type="ECO:0000313" key="11">
    <source>
        <dbReference type="EMBL" id="KAF4389013.1"/>
    </source>
</evidence>
<evidence type="ECO:0000256" key="6">
    <source>
        <dbReference type="ARBA" id="ARBA00023157"/>
    </source>
</evidence>
<feature type="compositionally biased region" description="Pro residues" evidence="9">
    <location>
        <begin position="195"/>
        <end position="227"/>
    </location>
</feature>
<keyword evidence="4" id="KW-0732">Signal</keyword>
<dbReference type="PANTHER" id="PTHR31044:SF28">
    <property type="entry name" value="CARBOHYDRATE-BINDING X8 DOMAIN SUPERFAMILY PROTEIN"/>
    <property type="match status" value="1"/>
</dbReference>
<evidence type="ECO:0000256" key="7">
    <source>
        <dbReference type="ARBA" id="ARBA00023180"/>
    </source>
</evidence>
<keyword evidence="3" id="KW-0336">GPI-anchor</keyword>
<comment type="caution">
    <text evidence="11">The sequence shown here is derived from an EMBL/GenBank/DDBJ whole genome shotgun (WGS) entry which is preliminary data.</text>
</comment>
<dbReference type="PANTHER" id="PTHR31044">
    <property type="entry name" value="BETA-1,3 GLUCANASE"/>
    <property type="match status" value="1"/>
</dbReference>
<dbReference type="Gene3D" id="1.20.58.1040">
    <property type="match status" value="1"/>
</dbReference>
<protein>
    <recommendedName>
        <fullName evidence="10">X8 domain-containing protein</fullName>
    </recommendedName>
</protein>
<dbReference type="PRINTS" id="PR01217">
    <property type="entry name" value="PRICHEXTENSN"/>
</dbReference>
<evidence type="ECO:0000259" key="10">
    <source>
        <dbReference type="SMART" id="SM00768"/>
    </source>
</evidence>
<feature type="region of interest" description="Disordered" evidence="9">
    <location>
        <begin position="104"/>
        <end position="232"/>
    </location>
</feature>
<evidence type="ECO:0000256" key="4">
    <source>
        <dbReference type="ARBA" id="ARBA00022729"/>
    </source>
</evidence>
<dbReference type="EMBL" id="JAATIP010000032">
    <property type="protein sequence ID" value="KAF4389013.1"/>
    <property type="molecule type" value="Genomic_DNA"/>
</dbReference>
<evidence type="ECO:0000313" key="12">
    <source>
        <dbReference type="Proteomes" id="UP000525078"/>
    </source>
</evidence>
<keyword evidence="6" id="KW-1015">Disulfide bond</keyword>
<dbReference type="AlphaFoldDB" id="A0A7J6H1H4"/>
<keyword evidence="7" id="KW-0325">Glycoprotein</keyword>
<proteinExistence type="predicted"/>
<dbReference type="GO" id="GO:0009506">
    <property type="term" value="C:plasmodesma"/>
    <property type="evidence" value="ECO:0007669"/>
    <property type="project" value="UniProtKB-ARBA"/>
</dbReference>
<keyword evidence="5" id="KW-0472">Membrane</keyword>
<gene>
    <name evidence="11" type="ORF">F8388_026742</name>
</gene>
<evidence type="ECO:0000256" key="8">
    <source>
        <dbReference type="ARBA" id="ARBA00023288"/>
    </source>
</evidence>
<dbReference type="Proteomes" id="UP000525078">
    <property type="component" value="Unassembled WGS sequence"/>
</dbReference>
<dbReference type="InterPro" id="IPR012946">
    <property type="entry name" value="X8"/>
</dbReference>
<evidence type="ECO:0000256" key="1">
    <source>
        <dbReference type="ARBA" id="ARBA00004609"/>
    </source>
</evidence>
<dbReference type="Pfam" id="PF07983">
    <property type="entry name" value="X8"/>
    <property type="match status" value="1"/>
</dbReference>
<dbReference type="GO" id="GO:0005886">
    <property type="term" value="C:plasma membrane"/>
    <property type="evidence" value="ECO:0007669"/>
    <property type="project" value="UniProtKB-SubCell"/>
</dbReference>
<feature type="compositionally biased region" description="Pro residues" evidence="9">
    <location>
        <begin position="123"/>
        <end position="135"/>
    </location>
</feature>
<accession>A0A7J6H1H4</accession>
<feature type="compositionally biased region" description="Pro residues" evidence="9">
    <location>
        <begin position="161"/>
        <end position="177"/>
    </location>
</feature>
<name>A0A7J6H1H4_CANSA</name>
<keyword evidence="2" id="KW-1003">Cell membrane</keyword>
<evidence type="ECO:0000256" key="3">
    <source>
        <dbReference type="ARBA" id="ARBA00022622"/>
    </source>
</evidence>
<feature type="domain" description="X8" evidence="10">
    <location>
        <begin position="265"/>
        <end position="348"/>
    </location>
</feature>
<reference evidence="11 12" key="1">
    <citation type="journal article" date="2020" name="bioRxiv">
        <title>Sequence and annotation of 42 cannabis genomes reveals extensive copy number variation in cannabinoid synthesis and pathogen resistance genes.</title>
        <authorList>
            <person name="Mckernan K.J."/>
            <person name="Helbert Y."/>
            <person name="Kane L.T."/>
            <person name="Ebling H."/>
            <person name="Zhang L."/>
            <person name="Liu B."/>
            <person name="Eaton Z."/>
            <person name="Mclaughlin S."/>
            <person name="Kingan S."/>
            <person name="Baybayan P."/>
            <person name="Concepcion G."/>
            <person name="Jordan M."/>
            <person name="Riva A."/>
            <person name="Barbazuk W."/>
            <person name="Harkins T."/>
        </authorList>
    </citation>
    <scope>NUCLEOTIDE SEQUENCE [LARGE SCALE GENOMIC DNA]</scope>
    <source>
        <strain evidence="12">cv. Jamaican Lion 4</strain>
        <tissue evidence="11">Leaf</tissue>
    </source>
</reference>
<evidence type="ECO:0000256" key="9">
    <source>
        <dbReference type="SAM" id="MobiDB-lite"/>
    </source>
</evidence>
<keyword evidence="8" id="KW-0449">Lipoprotein</keyword>
<comment type="subcellular location">
    <subcellularLocation>
        <location evidence="1">Cell membrane</location>
        <topology evidence="1">Lipid-anchor</topology>
        <topology evidence="1">GPI-anchor</topology>
    </subcellularLocation>
</comment>
<evidence type="ECO:0000256" key="5">
    <source>
        <dbReference type="ARBA" id="ARBA00023136"/>
    </source>
</evidence>
<dbReference type="InterPro" id="IPR044788">
    <property type="entry name" value="X8_dom_prot"/>
</dbReference>
<sequence length="429" mass="45773">MMRRNNYQCLRTCNILFLYFIVVAISFSHCAEGRKSVVRKLITNKVPITHQKSLFLMTAAKLNLVKYLNNDSPSDPTNSGSYGVSSPFTLPPYDSLPPVSLPENSPPFCVNPPNTPIGSTPTSPSPPFYFPPAPPAGGGGGGENPSPIGEVPSPLGLTPPQILPSPNEPILSPPYVEPSPIGGDVPSPVSLTPPQILPSPNEPILSPPYVEPSPPGFATPNPNPPSTTVPSPFGFSPGPPVFLPPIVYPPPIGRPPRNTAPSVALWCVAKPSVPDPIIQEAMNYACGSGADCDSIQPSGSCFQPDSLIAHASYAFNSYWQRSKAAGGTCDFGGTGIIDLPLSVHYTPSGINVNSKSLLDGRHLQHRDCTRQAFNTLFSSNLLMAMNVSIYNLSHFCHWQQGILMKSLVPKVPNSICKLAAYIRNSSFIS</sequence>
<evidence type="ECO:0000256" key="2">
    <source>
        <dbReference type="ARBA" id="ARBA00022475"/>
    </source>
</evidence>
<organism evidence="11 12">
    <name type="scientific">Cannabis sativa</name>
    <name type="common">Hemp</name>
    <name type="synonym">Marijuana</name>
    <dbReference type="NCBI Taxonomy" id="3483"/>
    <lineage>
        <taxon>Eukaryota</taxon>
        <taxon>Viridiplantae</taxon>
        <taxon>Streptophyta</taxon>
        <taxon>Embryophyta</taxon>
        <taxon>Tracheophyta</taxon>
        <taxon>Spermatophyta</taxon>
        <taxon>Magnoliopsida</taxon>
        <taxon>eudicotyledons</taxon>
        <taxon>Gunneridae</taxon>
        <taxon>Pentapetalae</taxon>
        <taxon>rosids</taxon>
        <taxon>fabids</taxon>
        <taxon>Rosales</taxon>
        <taxon>Cannabaceae</taxon>
        <taxon>Cannabis</taxon>
    </lineage>
</organism>
<dbReference type="SMART" id="SM00768">
    <property type="entry name" value="X8"/>
    <property type="match status" value="1"/>
</dbReference>
<dbReference type="GO" id="GO:0098552">
    <property type="term" value="C:side of membrane"/>
    <property type="evidence" value="ECO:0007669"/>
    <property type="project" value="UniProtKB-KW"/>
</dbReference>